<evidence type="ECO:0000313" key="4">
    <source>
        <dbReference type="EMBL" id="ADB57872.1"/>
    </source>
</evidence>
<dbReference type="EMBL" id="CP001857">
    <property type="protein sequence ID" value="ADB57872.1"/>
    <property type="molecule type" value="Genomic_DNA"/>
</dbReference>
<evidence type="ECO:0000259" key="3">
    <source>
        <dbReference type="PROSITE" id="PS51146"/>
    </source>
</evidence>
<dbReference type="AlphaFoldDB" id="D2RHU7"/>
<dbReference type="GO" id="GO:0005524">
    <property type="term" value="F:ATP binding"/>
    <property type="evidence" value="ECO:0007669"/>
    <property type="project" value="UniProtKB-KW"/>
</dbReference>
<dbReference type="InterPro" id="IPR027417">
    <property type="entry name" value="P-loop_NTPase"/>
</dbReference>
<dbReference type="PaxDb" id="572546-Arcpr_0809"/>
<accession>D2RHU7</accession>
<dbReference type="KEGG" id="apo:Arcpr_0809"/>
<protein>
    <submittedName>
        <fullName evidence="4">Circadian clock protein, KaiC</fullName>
    </submittedName>
</protein>
<dbReference type="PROSITE" id="PS51146">
    <property type="entry name" value="KAIC"/>
    <property type="match status" value="1"/>
</dbReference>
<dbReference type="InterPro" id="IPR014774">
    <property type="entry name" value="KaiC-like_dom"/>
</dbReference>
<gene>
    <name evidence="4" type="ordered locus">Arcpr_0809</name>
</gene>
<dbReference type="STRING" id="572546.Arcpr_0809"/>
<dbReference type="GeneID" id="8739470"/>
<dbReference type="SUPFAM" id="SSF52540">
    <property type="entry name" value="P-loop containing nucleoside triphosphate hydrolases"/>
    <property type="match status" value="1"/>
</dbReference>
<evidence type="ECO:0000256" key="2">
    <source>
        <dbReference type="ARBA" id="ARBA00022840"/>
    </source>
</evidence>
<dbReference type="RefSeq" id="WP_012940208.1">
    <property type="nucleotide sequence ID" value="NC_013741.1"/>
</dbReference>
<keyword evidence="5" id="KW-1185">Reference proteome</keyword>
<dbReference type="InterPro" id="IPR010624">
    <property type="entry name" value="KaiC_dom"/>
</dbReference>
<dbReference type="Pfam" id="PF06745">
    <property type="entry name" value="ATPase"/>
    <property type="match status" value="1"/>
</dbReference>
<dbReference type="Proteomes" id="UP000001901">
    <property type="component" value="Chromosome"/>
</dbReference>
<keyword evidence="2" id="KW-0067">ATP-binding</keyword>
<reference evidence="4 5" key="1">
    <citation type="journal article" date="2010" name="Stand. Genomic Sci.">
        <title>Complete genome sequence of Archaeoglobus profundus type strain (AV18).</title>
        <authorList>
            <person name="von Jan M."/>
            <person name="Lapidus A."/>
            <person name="Del Rio T.G."/>
            <person name="Copeland A."/>
            <person name="Tice H."/>
            <person name="Cheng J.F."/>
            <person name="Lucas S."/>
            <person name="Chen F."/>
            <person name="Nolan M."/>
            <person name="Goodwin L."/>
            <person name="Han C."/>
            <person name="Pitluck S."/>
            <person name="Liolios K."/>
            <person name="Ivanova N."/>
            <person name="Mavromatis K."/>
            <person name="Ovchinnikova G."/>
            <person name="Chertkov O."/>
            <person name="Pati A."/>
            <person name="Chen A."/>
            <person name="Palaniappan K."/>
            <person name="Land M."/>
            <person name="Hauser L."/>
            <person name="Chang Y.J."/>
            <person name="Jeffries C.D."/>
            <person name="Saunders E."/>
            <person name="Brettin T."/>
            <person name="Detter J.C."/>
            <person name="Chain P."/>
            <person name="Eichinger K."/>
            <person name="Huber H."/>
            <person name="Spring S."/>
            <person name="Rohde M."/>
            <person name="Goker M."/>
            <person name="Wirth R."/>
            <person name="Woyke T."/>
            <person name="Bristow J."/>
            <person name="Eisen J.A."/>
            <person name="Markowitz V."/>
            <person name="Hugenholtz P."/>
            <person name="Kyrpides N.C."/>
            <person name="Klenk H.P."/>
        </authorList>
    </citation>
    <scope>NUCLEOTIDE SEQUENCE [LARGE SCALE GENOMIC DNA]</scope>
    <source>
        <strain evidence="5">DSM 5631 / JCM 9629 / NBRC 100127 / Av18</strain>
    </source>
</reference>
<dbReference type="HOGENOM" id="CLU_023669_2_1_2"/>
<dbReference type="PANTHER" id="PTHR43637">
    <property type="entry name" value="UPF0273 PROTEIN TM_0370"/>
    <property type="match status" value="1"/>
</dbReference>
<dbReference type="Gene3D" id="3.40.50.300">
    <property type="entry name" value="P-loop containing nucleotide triphosphate hydrolases"/>
    <property type="match status" value="1"/>
</dbReference>
<feature type="domain" description="KaiC" evidence="3">
    <location>
        <begin position="1"/>
        <end position="233"/>
    </location>
</feature>
<sequence length="284" mass="32691">MRVKTGVFGLDPLLSGGFLPNTINVVLGGTGVGKTIFTLQYVLQGLKNKECCLFVSFDMDEDDVIKTAENMGWDVRSYIEYGLLKIGKFIVEDITFLNNELINFILKSANGNVRIVIDSFTPLLSTPDYNVRKEVNWFFEQLRRVGTTVITIEEPLSGNLDVPSITLPAFLCDCLIHMKRLGYGEILDRTLRIVKHRNSWHAEGVFPYRIFKGLGIVVDSKHYVENIRKKMELTDIFSEEEVKSTPKELLEKIEMALMESFYHDEEVKHMIRWVVECYREFTKS</sequence>
<dbReference type="eggNOG" id="arCOG01171">
    <property type="taxonomic scope" value="Archaea"/>
</dbReference>
<organism evidence="4 5">
    <name type="scientific">Archaeoglobus profundus (strain DSM 5631 / JCM 9629 / NBRC 100127 / Av18)</name>
    <dbReference type="NCBI Taxonomy" id="572546"/>
    <lineage>
        <taxon>Archaea</taxon>
        <taxon>Methanobacteriati</taxon>
        <taxon>Methanobacteriota</taxon>
        <taxon>Archaeoglobi</taxon>
        <taxon>Archaeoglobales</taxon>
        <taxon>Archaeoglobaceae</taxon>
        <taxon>Archaeoglobus</taxon>
    </lineage>
</organism>
<evidence type="ECO:0000256" key="1">
    <source>
        <dbReference type="ARBA" id="ARBA00022741"/>
    </source>
</evidence>
<name>D2RHU7_ARCPA</name>
<proteinExistence type="predicted"/>
<evidence type="ECO:0000313" key="5">
    <source>
        <dbReference type="Proteomes" id="UP000001901"/>
    </source>
</evidence>
<keyword evidence="1" id="KW-0547">Nucleotide-binding</keyword>